<reference evidence="1 2" key="1">
    <citation type="submission" date="2020-06" db="EMBL/GenBank/DDBJ databases">
        <title>Schlegella sp. ID0723 isolated from air conditioner.</title>
        <authorList>
            <person name="Kim D.Y."/>
            <person name="Kim D.-U."/>
        </authorList>
    </citation>
    <scope>NUCLEOTIDE SEQUENCE [LARGE SCALE GENOMIC DNA]</scope>
    <source>
        <strain evidence="1 2">ID0723</strain>
    </source>
</reference>
<sequence>MALYRLQGHAPQVAHSAFIAAEATLVGEVIVGEHASVWFGASARGDNEPIRIGAASNIQEGAVLHADRGSPLTIGANVTVGHQAMLHGCTIGDGSLIGIQAVVLNGAVIGRECLVGAGAIVTERKVFPDRSLILGAPAKVVRQLGEEDVARLAQSARGYVERAAACRDGMERVG</sequence>
<dbReference type="EMBL" id="JABWMJ010000007">
    <property type="protein sequence ID" value="NUZ07288.1"/>
    <property type="molecule type" value="Genomic_DNA"/>
</dbReference>
<dbReference type="Pfam" id="PF00132">
    <property type="entry name" value="Hexapep"/>
    <property type="match status" value="1"/>
</dbReference>
<organism evidence="1 2">
    <name type="scientific">Piscinibacter koreensis</name>
    <dbReference type="NCBI Taxonomy" id="2742824"/>
    <lineage>
        <taxon>Bacteria</taxon>
        <taxon>Pseudomonadati</taxon>
        <taxon>Pseudomonadota</taxon>
        <taxon>Betaproteobacteria</taxon>
        <taxon>Burkholderiales</taxon>
        <taxon>Sphaerotilaceae</taxon>
        <taxon>Piscinibacter</taxon>
    </lineage>
</organism>
<dbReference type="RefSeq" id="WP_176070133.1">
    <property type="nucleotide sequence ID" value="NZ_JABWMJ010000007.1"/>
</dbReference>
<dbReference type="PANTHER" id="PTHR13061">
    <property type="entry name" value="DYNACTIN SUBUNIT P25"/>
    <property type="match status" value="1"/>
</dbReference>
<accession>A0A7Y6NQ42</accession>
<dbReference type="SUPFAM" id="SSF51161">
    <property type="entry name" value="Trimeric LpxA-like enzymes"/>
    <property type="match status" value="1"/>
</dbReference>
<gene>
    <name evidence="1" type="ORF">HQN59_16115</name>
</gene>
<proteinExistence type="predicted"/>
<evidence type="ECO:0000313" key="1">
    <source>
        <dbReference type="EMBL" id="NUZ07288.1"/>
    </source>
</evidence>
<protein>
    <submittedName>
        <fullName evidence="1">Gamma carbonic anhydrase family protein</fullName>
    </submittedName>
</protein>
<dbReference type="InterPro" id="IPR001451">
    <property type="entry name" value="Hexapep"/>
</dbReference>
<dbReference type="AlphaFoldDB" id="A0A7Y6NQ42"/>
<comment type="caution">
    <text evidence="1">The sequence shown here is derived from an EMBL/GenBank/DDBJ whole genome shotgun (WGS) entry which is preliminary data.</text>
</comment>
<dbReference type="InterPro" id="IPR050484">
    <property type="entry name" value="Transf_Hexapept/Carb_Anhydrase"/>
</dbReference>
<dbReference type="Gene3D" id="2.160.10.10">
    <property type="entry name" value="Hexapeptide repeat proteins"/>
    <property type="match status" value="1"/>
</dbReference>
<dbReference type="InterPro" id="IPR047324">
    <property type="entry name" value="LbH_gamma_CA-like"/>
</dbReference>
<evidence type="ECO:0000313" key="2">
    <source>
        <dbReference type="Proteomes" id="UP000529637"/>
    </source>
</evidence>
<dbReference type="PANTHER" id="PTHR13061:SF29">
    <property type="entry name" value="GAMMA CARBONIC ANHYDRASE-LIKE 1, MITOCHONDRIAL-RELATED"/>
    <property type="match status" value="1"/>
</dbReference>
<dbReference type="CDD" id="cd04645">
    <property type="entry name" value="LbH_gamma_CA_like"/>
    <property type="match status" value="1"/>
</dbReference>
<dbReference type="Proteomes" id="UP000529637">
    <property type="component" value="Unassembled WGS sequence"/>
</dbReference>
<name>A0A7Y6NQ42_9BURK</name>
<keyword evidence="2" id="KW-1185">Reference proteome</keyword>
<dbReference type="InterPro" id="IPR011004">
    <property type="entry name" value="Trimer_LpxA-like_sf"/>
</dbReference>